<evidence type="ECO:0000256" key="3">
    <source>
        <dbReference type="ARBA" id="ARBA00023180"/>
    </source>
</evidence>
<dbReference type="Proteomes" id="UP000193642">
    <property type="component" value="Unassembled WGS sequence"/>
</dbReference>
<name>A0A1Y2CL82_9FUNG</name>
<organism evidence="5 6">
    <name type="scientific">Rhizoclosmatium globosum</name>
    <dbReference type="NCBI Taxonomy" id="329046"/>
    <lineage>
        <taxon>Eukaryota</taxon>
        <taxon>Fungi</taxon>
        <taxon>Fungi incertae sedis</taxon>
        <taxon>Chytridiomycota</taxon>
        <taxon>Chytridiomycota incertae sedis</taxon>
        <taxon>Chytridiomycetes</taxon>
        <taxon>Chytridiales</taxon>
        <taxon>Chytriomycetaceae</taxon>
        <taxon>Rhizoclosmatium</taxon>
    </lineage>
</organism>
<feature type="domain" description="Glycosyltransferase 61 catalytic" evidence="4">
    <location>
        <begin position="294"/>
        <end position="401"/>
    </location>
</feature>
<reference evidence="5 6" key="1">
    <citation type="submission" date="2016-07" db="EMBL/GenBank/DDBJ databases">
        <title>Pervasive Adenine N6-methylation of Active Genes in Fungi.</title>
        <authorList>
            <consortium name="DOE Joint Genome Institute"/>
            <person name="Mondo S.J."/>
            <person name="Dannebaum R.O."/>
            <person name="Kuo R.C."/>
            <person name="Labutti K."/>
            <person name="Haridas S."/>
            <person name="Kuo A."/>
            <person name="Salamov A."/>
            <person name="Ahrendt S.R."/>
            <person name="Lipzen A."/>
            <person name="Sullivan W."/>
            <person name="Andreopoulos W.B."/>
            <person name="Clum A."/>
            <person name="Lindquist E."/>
            <person name="Daum C."/>
            <person name="Ramamoorthy G.K."/>
            <person name="Gryganskyi A."/>
            <person name="Culley D."/>
            <person name="Magnuson J.K."/>
            <person name="James T.Y."/>
            <person name="O'Malley M.A."/>
            <person name="Stajich J.E."/>
            <person name="Spatafora J.W."/>
            <person name="Visel A."/>
            <person name="Grigoriev I.V."/>
        </authorList>
    </citation>
    <scope>NUCLEOTIDE SEQUENCE [LARGE SCALE GENOMIC DNA]</scope>
    <source>
        <strain evidence="5 6">JEL800</strain>
    </source>
</reference>
<dbReference type="Pfam" id="PF04577">
    <property type="entry name" value="Glyco_transf_61"/>
    <property type="match status" value="1"/>
</dbReference>
<sequence>MRKLPLRQFRLFIRLLAVIAVITLWLRLALGVPTILKPSNITEDSIIKPNTTVPQTTAPEQILHQVLPLPTASKKALITDSVNTVSKITMFDNTLPNTINPYKVCNMETLFFTLNEAMTRRLNHTYIHCCLHPNTTECNAQNKFDTLFCGCFSPESKLRFETISSADAVKFEPQPTWMISQWLQTKRHHIAHFSYSVIQFHSIQLHKKELRLPDQFETIVFQDGSDTFNVFEQDMWDIIAHGANVSQLLDFRFLRRSKKDPNYEKLMNTPMPRYCFRNVHSTIRGDIYATSPEDLDAFKRAASEVLGIDTGSNQSSPCPPRKAAIVIRQSGMGLRKITNLDKVIKVLKKATNLPQIDIVAPSEKHSLREQAEMFSSYGLVISSHSSQLANMIFAHTNSVVIEVGPIYKRAFRHLGEMSRLKYINSFRHRPVNVPVGISKQFDGLLKTCDFERMMHEMHFRCNLTAEEHVLLSRADFVVHLKRFRDAVEEGLMHLNSVCSSSGGWVQK</sequence>
<keyword evidence="1" id="KW-0328">Glycosyltransferase</keyword>
<keyword evidence="2" id="KW-0808">Transferase</keyword>
<dbReference type="OrthoDB" id="2150721at2759"/>
<evidence type="ECO:0000256" key="1">
    <source>
        <dbReference type="ARBA" id="ARBA00022676"/>
    </source>
</evidence>
<comment type="caution">
    <text evidence="5">The sequence shown here is derived from an EMBL/GenBank/DDBJ whole genome shotgun (WGS) entry which is preliminary data.</text>
</comment>
<dbReference type="AlphaFoldDB" id="A0A1Y2CL82"/>
<dbReference type="GO" id="GO:0016757">
    <property type="term" value="F:glycosyltransferase activity"/>
    <property type="evidence" value="ECO:0007669"/>
    <property type="project" value="UniProtKB-KW"/>
</dbReference>
<accession>A0A1Y2CL82</accession>
<evidence type="ECO:0000256" key="2">
    <source>
        <dbReference type="ARBA" id="ARBA00022679"/>
    </source>
</evidence>
<protein>
    <recommendedName>
        <fullName evidence="4">Glycosyltransferase 61 catalytic domain-containing protein</fullName>
    </recommendedName>
</protein>
<dbReference type="InterPro" id="IPR007657">
    <property type="entry name" value="Glycosyltransferase_61"/>
</dbReference>
<keyword evidence="6" id="KW-1185">Reference proteome</keyword>
<dbReference type="InterPro" id="IPR049625">
    <property type="entry name" value="Glyco_transf_61_cat"/>
</dbReference>
<evidence type="ECO:0000313" key="5">
    <source>
        <dbReference type="EMBL" id="ORY47760.1"/>
    </source>
</evidence>
<dbReference type="EMBL" id="MCGO01000013">
    <property type="protein sequence ID" value="ORY47760.1"/>
    <property type="molecule type" value="Genomic_DNA"/>
</dbReference>
<evidence type="ECO:0000313" key="6">
    <source>
        <dbReference type="Proteomes" id="UP000193642"/>
    </source>
</evidence>
<evidence type="ECO:0000259" key="4">
    <source>
        <dbReference type="Pfam" id="PF04577"/>
    </source>
</evidence>
<proteinExistence type="predicted"/>
<dbReference type="PANTHER" id="PTHR20961">
    <property type="entry name" value="GLYCOSYLTRANSFERASE"/>
    <property type="match status" value="1"/>
</dbReference>
<keyword evidence="3" id="KW-0325">Glycoprotein</keyword>
<gene>
    <name evidence="5" type="ORF">BCR33DRAFT_714824</name>
</gene>